<reference evidence="1" key="1">
    <citation type="submission" date="2021-03" db="EMBL/GenBank/DDBJ databases">
        <title>Acanthopleuribacteraceae sp. M133.</title>
        <authorList>
            <person name="Wang G."/>
        </authorList>
    </citation>
    <scope>NUCLEOTIDE SEQUENCE</scope>
    <source>
        <strain evidence="1">M133</strain>
    </source>
</reference>
<dbReference type="RefSeq" id="WP_237380997.1">
    <property type="nucleotide sequence ID" value="NZ_CP071793.1"/>
</dbReference>
<dbReference type="AlphaFoldDB" id="A0A8A4TMU3"/>
<dbReference type="Gene3D" id="6.20.450.20">
    <property type="match status" value="1"/>
</dbReference>
<protein>
    <submittedName>
        <fullName evidence="1">Uncharacterized protein</fullName>
    </submittedName>
</protein>
<dbReference type="Proteomes" id="UP000663929">
    <property type="component" value="Chromosome"/>
</dbReference>
<accession>A0A8A4TMU3</accession>
<gene>
    <name evidence="1" type="ORF">J3U87_00245</name>
</gene>
<proteinExistence type="predicted"/>
<organism evidence="1 2">
    <name type="scientific">Sulfidibacter corallicola</name>
    <dbReference type="NCBI Taxonomy" id="2818388"/>
    <lineage>
        <taxon>Bacteria</taxon>
        <taxon>Pseudomonadati</taxon>
        <taxon>Acidobacteriota</taxon>
        <taxon>Holophagae</taxon>
        <taxon>Acanthopleuribacterales</taxon>
        <taxon>Acanthopleuribacteraceae</taxon>
        <taxon>Sulfidibacter</taxon>
    </lineage>
</organism>
<name>A0A8A4TMU3_SULCO</name>
<evidence type="ECO:0000313" key="2">
    <source>
        <dbReference type="Proteomes" id="UP000663929"/>
    </source>
</evidence>
<dbReference type="KEGG" id="scor:J3U87_00245"/>
<keyword evidence="2" id="KW-1185">Reference proteome</keyword>
<evidence type="ECO:0000313" key="1">
    <source>
        <dbReference type="EMBL" id="QTD50870.1"/>
    </source>
</evidence>
<dbReference type="EMBL" id="CP071793">
    <property type="protein sequence ID" value="QTD50870.1"/>
    <property type="molecule type" value="Genomic_DNA"/>
</dbReference>
<sequence length="96" mass="11024">MSDATFTFRVDGTLKHQFTQAAKLRDRSGAQLLRDFMRDFVRQQQEAEEHGAWFRREVRAGINTANAHELISAEDVEAEAARWRAETQRKLSGSES</sequence>